<gene>
    <name evidence="3" type="ORF">FHS49_002930</name>
</gene>
<feature type="domain" description="Isochorismatase-like" evidence="2">
    <location>
        <begin position="22"/>
        <end position="197"/>
    </location>
</feature>
<dbReference type="PRINTS" id="PR01398">
    <property type="entry name" value="ISCHRISMTASE"/>
</dbReference>
<evidence type="ECO:0000313" key="3">
    <source>
        <dbReference type="EMBL" id="MBB5686906.1"/>
    </source>
</evidence>
<keyword evidence="4" id="KW-1185">Reference proteome</keyword>
<protein>
    <submittedName>
        <fullName evidence="3">Maleamate amidohydrolase</fullName>
        <ecNumber evidence="3">3.5.1.107</ecNumber>
    </submittedName>
</protein>
<evidence type="ECO:0000256" key="1">
    <source>
        <dbReference type="ARBA" id="ARBA00022801"/>
    </source>
</evidence>
<dbReference type="InterPro" id="IPR016291">
    <property type="entry name" value="Isochorismatase"/>
</dbReference>
<comment type="caution">
    <text evidence="3">The sequence shown here is derived from an EMBL/GenBank/DDBJ whole genome shotgun (WGS) entry which is preliminary data.</text>
</comment>
<dbReference type="PANTHER" id="PTHR43540:SF1">
    <property type="entry name" value="ISOCHORISMATASE HYDROLASE"/>
    <property type="match status" value="1"/>
</dbReference>
<dbReference type="RefSeq" id="WP_184019752.1">
    <property type="nucleotide sequence ID" value="NZ_JACIJC010000004.1"/>
</dbReference>
<dbReference type="Gene3D" id="3.40.50.850">
    <property type="entry name" value="Isochorismatase-like"/>
    <property type="match status" value="1"/>
</dbReference>
<dbReference type="InterPro" id="IPR050272">
    <property type="entry name" value="Isochorismatase-like_hydrls"/>
</dbReference>
<dbReference type="AlphaFoldDB" id="A0A7W9AK19"/>
<dbReference type="Pfam" id="PF00857">
    <property type="entry name" value="Isochorismatase"/>
    <property type="match status" value="1"/>
</dbReference>
<dbReference type="InterPro" id="IPR036380">
    <property type="entry name" value="Isochorismatase-like_sf"/>
</dbReference>
<reference evidence="3 4" key="1">
    <citation type="submission" date="2020-08" db="EMBL/GenBank/DDBJ databases">
        <title>Genomic Encyclopedia of Type Strains, Phase IV (KMG-IV): sequencing the most valuable type-strain genomes for metagenomic binning, comparative biology and taxonomic classification.</title>
        <authorList>
            <person name="Goeker M."/>
        </authorList>
    </citation>
    <scope>NUCLEOTIDE SEQUENCE [LARGE SCALE GENOMIC DNA]</scope>
    <source>
        <strain evidence="3 4">DSM 25079</strain>
    </source>
</reference>
<dbReference type="PANTHER" id="PTHR43540">
    <property type="entry name" value="PEROXYUREIDOACRYLATE/UREIDOACRYLATE AMIDOHYDROLASE-RELATED"/>
    <property type="match status" value="1"/>
</dbReference>
<dbReference type="SUPFAM" id="SSF52499">
    <property type="entry name" value="Isochorismatase-like hydrolases"/>
    <property type="match status" value="1"/>
</dbReference>
<dbReference type="EMBL" id="JACIJC010000004">
    <property type="protein sequence ID" value="MBB5686906.1"/>
    <property type="molecule type" value="Genomic_DNA"/>
</dbReference>
<dbReference type="InterPro" id="IPR000868">
    <property type="entry name" value="Isochorismatase-like_dom"/>
</dbReference>
<sequence>MDELTANYAGAFDGHLRPGRKAALLIVDVVVAYLDPASNLYAQAEPALASNERLLAAARAAGVPVVFTNVEYQAGGADGGYFYRKVPALKAFLKGSPMGAFPDTLQPDANDIVVTKQYASAFFGTSLAATLHSMGVDTLFITGFSTSGCVRASALDALQYGFIPFVVKDACADRHPGPHEANLFDLQAKYAEVVDEAEALLLIGSI</sequence>
<proteinExistence type="predicted"/>
<dbReference type="EC" id="3.5.1.107" evidence="3"/>
<evidence type="ECO:0000313" key="4">
    <source>
        <dbReference type="Proteomes" id="UP000549617"/>
    </source>
</evidence>
<accession>A0A7W9AK19</accession>
<evidence type="ECO:0000259" key="2">
    <source>
        <dbReference type="Pfam" id="PF00857"/>
    </source>
</evidence>
<dbReference type="Proteomes" id="UP000549617">
    <property type="component" value="Unassembled WGS sequence"/>
</dbReference>
<keyword evidence="1 3" id="KW-0378">Hydrolase</keyword>
<organism evidence="3 4">
    <name type="scientific">Sphingobium boeckii</name>
    <dbReference type="NCBI Taxonomy" id="1082345"/>
    <lineage>
        <taxon>Bacteria</taxon>
        <taxon>Pseudomonadati</taxon>
        <taxon>Pseudomonadota</taxon>
        <taxon>Alphaproteobacteria</taxon>
        <taxon>Sphingomonadales</taxon>
        <taxon>Sphingomonadaceae</taxon>
        <taxon>Sphingobium</taxon>
    </lineage>
</organism>
<dbReference type="GO" id="GO:0008908">
    <property type="term" value="F:isochorismatase activity"/>
    <property type="evidence" value="ECO:0007669"/>
    <property type="project" value="InterPro"/>
</dbReference>
<name>A0A7W9AK19_9SPHN</name>